<dbReference type="Proteomes" id="UP000635278">
    <property type="component" value="Unassembled WGS sequence"/>
</dbReference>
<keyword evidence="1" id="KW-0812">Transmembrane</keyword>
<protein>
    <submittedName>
        <fullName evidence="2">Uncharacterized protein</fullName>
    </submittedName>
</protein>
<gene>
    <name evidence="2" type="ORF">GOB93_17845</name>
</gene>
<sequence length="71" mass="7863">MILLRDLRTTLPAAVLFVSGTCWYHYPWTAGVAAFIAVSLLLLGEGLNEHDEYLRGQKDGSMKIVIDDPAE</sequence>
<evidence type="ECO:0000256" key="1">
    <source>
        <dbReference type="SAM" id="Phobius"/>
    </source>
</evidence>
<evidence type="ECO:0000313" key="3">
    <source>
        <dbReference type="Proteomes" id="UP000635278"/>
    </source>
</evidence>
<keyword evidence="1" id="KW-1133">Transmembrane helix</keyword>
<name>A0ABX0JXE7_9PROT</name>
<comment type="caution">
    <text evidence="2">The sequence shown here is derived from an EMBL/GenBank/DDBJ whole genome shotgun (WGS) entry which is preliminary data.</text>
</comment>
<dbReference type="EMBL" id="WOTB01000036">
    <property type="protein sequence ID" value="NHN86482.1"/>
    <property type="molecule type" value="Genomic_DNA"/>
</dbReference>
<proteinExistence type="predicted"/>
<organism evidence="2 3">
    <name type="scientific">Acetobacter musti</name>
    <dbReference type="NCBI Taxonomy" id="864732"/>
    <lineage>
        <taxon>Bacteria</taxon>
        <taxon>Pseudomonadati</taxon>
        <taxon>Pseudomonadota</taxon>
        <taxon>Alphaproteobacteria</taxon>
        <taxon>Acetobacterales</taxon>
        <taxon>Acetobacteraceae</taxon>
        <taxon>Acetobacter</taxon>
    </lineage>
</organism>
<accession>A0ABX0JXE7</accession>
<keyword evidence="3" id="KW-1185">Reference proteome</keyword>
<reference evidence="2 3" key="1">
    <citation type="journal article" date="2020" name="Int. J. Syst. Evol. Microbiol.">
        <title>Novel acetic acid bacteria from cider fermentations: Acetobacter conturbans sp. nov. and Acetobacter fallax sp. nov.</title>
        <authorList>
            <person name="Sombolestani A.S."/>
            <person name="Cleenwerck I."/>
            <person name="Cnockaert M."/>
            <person name="Borremans W."/>
            <person name="Wieme A.D."/>
            <person name="De Vuyst L."/>
            <person name="Vandamme P."/>
        </authorList>
    </citation>
    <scope>NUCLEOTIDE SEQUENCE [LARGE SCALE GENOMIC DNA]</scope>
    <source>
        <strain evidence="2 3">LMG 30640</strain>
    </source>
</reference>
<feature type="transmembrane region" description="Helical" evidence="1">
    <location>
        <begin position="32"/>
        <end position="48"/>
    </location>
</feature>
<evidence type="ECO:0000313" key="2">
    <source>
        <dbReference type="EMBL" id="NHN86482.1"/>
    </source>
</evidence>
<dbReference type="RefSeq" id="WP_173584825.1">
    <property type="nucleotide sequence ID" value="NZ_WOTB01000036.1"/>
</dbReference>
<keyword evidence="1" id="KW-0472">Membrane</keyword>